<evidence type="ECO:0000256" key="4">
    <source>
        <dbReference type="SAM" id="SignalP"/>
    </source>
</evidence>
<evidence type="ECO:0000313" key="6">
    <source>
        <dbReference type="EMBL" id="SEA65997.1"/>
    </source>
</evidence>
<evidence type="ECO:0000256" key="2">
    <source>
        <dbReference type="ARBA" id="ARBA00011901"/>
    </source>
</evidence>
<name>A0A1H4D047_9BACT</name>
<dbReference type="SMART" id="SM00646">
    <property type="entry name" value="Ami_3"/>
    <property type="match status" value="1"/>
</dbReference>
<keyword evidence="4" id="KW-0732">Signal</keyword>
<sequence length="364" mass="40353">MRYLVLLLCFFLPLSSAFAAVDIGLRGKDPVRLADVYQQDGVPYVAIEDALDAVNLTGHWNAISHSFLIRSKYGWGEISPASGYLKLGDEFYPLKDKPRFIDGRLRVTDSFVLNQLAQLSGQSVYFRNLDPDIDNTPAKQARGIEKLFAFFLNKKASKSASILRSVAIDPGHGGLDTGIIAPSGFKEKQLNMDVANKLAKQLKMKLGIPIYLSRDGDYEVTMEQRLQAASKEDVDIWLLLHAQASFSAELSGVNLFIRPEEKAPDVTEGAVTATVTSDSMLLANDLALSLRENSIKVRGIYPSSRLSLGRGDLPTVLIELGYLSNPEELQQLQNPDYQNQIIQALYTGIHRYAKKSKEKTNDIN</sequence>
<dbReference type="EMBL" id="FNQN01000009">
    <property type="protein sequence ID" value="SEA65997.1"/>
    <property type="molecule type" value="Genomic_DNA"/>
</dbReference>
<dbReference type="RefSeq" id="WP_092349825.1">
    <property type="nucleotide sequence ID" value="NZ_FNQN01000009.1"/>
</dbReference>
<dbReference type="GO" id="GO:0008745">
    <property type="term" value="F:N-acetylmuramoyl-L-alanine amidase activity"/>
    <property type="evidence" value="ECO:0007669"/>
    <property type="project" value="UniProtKB-EC"/>
</dbReference>
<feature type="chain" id="PRO_5011748213" description="N-acetylmuramoyl-L-alanine amidase" evidence="4">
    <location>
        <begin position="20"/>
        <end position="364"/>
    </location>
</feature>
<accession>A0A1H4D047</accession>
<dbReference type="SUPFAM" id="SSF53187">
    <property type="entry name" value="Zn-dependent exopeptidases"/>
    <property type="match status" value="1"/>
</dbReference>
<dbReference type="InterPro" id="IPR002508">
    <property type="entry name" value="MurNAc-LAA_cat"/>
</dbReference>
<dbReference type="STRING" id="37625.SAMN05660420_02761"/>
<dbReference type="PANTHER" id="PTHR30404">
    <property type="entry name" value="N-ACETYLMURAMOYL-L-ALANINE AMIDASE"/>
    <property type="match status" value="1"/>
</dbReference>
<organism evidence="6 7">
    <name type="scientific">Desulfuromusa kysingii</name>
    <dbReference type="NCBI Taxonomy" id="37625"/>
    <lineage>
        <taxon>Bacteria</taxon>
        <taxon>Pseudomonadati</taxon>
        <taxon>Thermodesulfobacteriota</taxon>
        <taxon>Desulfuromonadia</taxon>
        <taxon>Desulfuromonadales</taxon>
        <taxon>Geopsychrobacteraceae</taxon>
        <taxon>Desulfuromusa</taxon>
    </lineage>
</organism>
<comment type="catalytic activity">
    <reaction evidence="1">
        <text>Hydrolyzes the link between N-acetylmuramoyl residues and L-amino acid residues in certain cell-wall glycopeptides.</text>
        <dbReference type="EC" id="3.5.1.28"/>
    </reaction>
</comment>
<evidence type="ECO:0000256" key="1">
    <source>
        <dbReference type="ARBA" id="ARBA00001561"/>
    </source>
</evidence>
<dbReference type="PANTHER" id="PTHR30404:SF0">
    <property type="entry name" value="N-ACETYLMURAMOYL-L-ALANINE AMIDASE AMIC"/>
    <property type="match status" value="1"/>
</dbReference>
<feature type="signal peptide" evidence="4">
    <location>
        <begin position="1"/>
        <end position="19"/>
    </location>
</feature>
<dbReference type="Proteomes" id="UP000199409">
    <property type="component" value="Unassembled WGS sequence"/>
</dbReference>
<keyword evidence="3" id="KW-0378">Hydrolase</keyword>
<dbReference type="GO" id="GO:0009253">
    <property type="term" value="P:peptidoglycan catabolic process"/>
    <property type="evidence" value="ECO:0007669"/>
    <property type="project" value="InterPro"/>
</dbReference>
<evidence type="ECO:0000256" key="3">
    <source>
        <dbReference type="ARBA" id="ARBA00022801"/>
    </source>
</evidence>
<dbReference type="AlphaFoldDB" id="A0A1H4D047"/>
<protein>
    <recommendedName>
        <fullName evidence="2">N-acetylmuramoyl-L-alanine amidase</fullName>
        <ecNumber evidence="2">3.5.1.28</ecNumber>
    </recommendedName>
</protein>
<gene>
    <name evidence="6" type="ORF">SAMN05660420_02761</name>
</gene>
<dbReference type="Pfam" id="PF01520">
    <property type="entry name" value="Amidase_3"/>
    <property type="match status" value="1"/>
</dbReference>
<feature type="domain" description="MurNAc-LAA" evidence="5">
    <location>
        <begin position="226"/>
        <end position="350"/>
    </location>
</feature>
<dbReference type="OrthoDB" id="9806267at2"/>
<dbReference type="GO" id="GO:0030288">
    <property type="term" value="C:outer membrane-bounded periplasmic space"/>
    <property type="evidence" value="ECO:0007669"/>
    <property type="project" value="TreeGrafter"/>
</dbReference>
<evidence type="ECO:0000313" key="7">
    <source>
        <dbReference type="Proteomes" id="UP000199409"/>
    </source>
</evidence>
<keyword evidence="7" id="KW-1185">Reference proteome</keyword>
<dbReference type="InterPro" id="IPR050695">
    <property type="entry name" value="N-acetylmuramoyl_amidase_3"/>
</dbReference>
<proteinExistence type="predicted"/>
<dbReference type="EC" id="3.5.1.28" evidence="2"/>
<dbReference type="Gene3D" id="3.40.630.40">
    <property type="entry name" value="Zn-dependent exopeptidases"/>
    <property type="match status" value="1"/>
</dbReference>
<reference evidence="6 7" key="1">
    <citation type="submission" date="2016-10" db="EMBL/GenBank/DDBJ databases">
        <authorList>
            <person name="de Groot N.N."/>
        </authorList>
    </citation>
    <scope>NUCLEOTIDE SEQUENCE [LARGE SCALE GENOMIC DNA]</scope>
    <source>
        <strain evidence="6 7">DSM 7343</strain>
    </source>
</reference>
<dbReference type="CDD" id="cd02696">
    <property type="entry name" value="MurNAc-LAA"/>
    <property type="match status" value="1"/>
</dbReference>
<evidence type="ECO:0000259" key="5">
    <source>
        <dbReference type="SMART" id="SM00646"/>
    </source>
</evidence>